<dbReference type="PROSITE" id="PS00166">
    <property type="entry name" value="ENOYL_COA_HYDRATASE"/>
    <property type="match status" value="1"/>
</dbReference>
<dbReference type="CDD" id="cd06558">
    <property type="entry name" value="crotonase-like"/>
    <property type="match status" value="1"/>
</dbReference>
<dbReference type="Gene3D" id="1.10.12.10">
    <property type="entry name" value="Lyase 2-enoyl-coa Hydratase, Chain A, domain 2"/>
    <property type="match status" value="1"/>
</dbReference>
<protein>
    <submittedName>
        <fullName evidence="4">Enoyl-CoA hydratase-related protein</fullName>
    </submittedName>
</protein>
<organism evidence="4 5">
    <name type="scientific">Bdellovibrio reynosensis</name>
    <dbReference type="NCBI Taxonomy" id="2835041"/>
    <lineage>
        <taxon>Bacteria</taxon>
        <taxon>Pseudomonadati</taxon>
        <taxon>Bdellovibrionota</taxon>
        <taxon>Bdellovibrionia</taxon>
        <taxon>Bdellovibrionales</taxon>
        <taxon>Pseudobdellovibrionaceae</taxon>
        <taxon>Bdellovibrio</taxon>
    </lineage>
</organism>
<dbReference type="SUPFAM" id="SSF52096">
    <property type="entry name" value="ClpP/crotonase"/>
    <property type="match status" value="1"/>
</dbReference>
<evidence type="ECO:0000256" key="3">
    <source>
        <dbReference type="RuleBase" id="RU003707"/>
    </source>
</evidence>
<dbReference type="Gene3D" id="3.90.226.10">
    <property type="entry name" value="2-enoyl-CoA Hydratase, Chain A, domain 1"/>
    <property type="match status" value="1"/>
</dbReference>
<evidence type="ECO:0000256" key="1">
    <source>
        <dbReference type="ARBA" id="ARBA00005254"/>
    </source>
</evidence>
<evidence type="ECO:0000313" key="5">
    <source>
        <dbReference type="Proteomes" id="UP000830116"/>
    </source>
</evidence>
<keyword evidence="5" id="KW-1185">Reference proteome</keyword>
<dbReference type="Proteomes" id="UP000830116">
    <property type="component" value="Chromosome"/>
</dbReference>
<name>A0ABY4CAX2_9BACT</name>
<evidence type="ECO:0000256" key="2">
    <source>
        <dbReference type="ARBA" id="ARBA00023239"/>
    </source>
</evidence>
<dbReference type="InterPro" id="IPR001753">
    <property type="entry name" value="Enoyl-CoA_hydra/iso"/>
</dbReference>
<accession>A0ABY4CAX2</accession>
<comment type="similarity">
    <text evidence="1 3">Belongs to the enoyl-CoA hydratase/isomerase family.</text>
</comment>
<keyword evidence="2" id="KW-0456">Lyase</keyword>
<dbReference type="RefSeq" id="WP_243538876.1">
    <property type="nucleotide sequence ID" value="NZ_CP093442.1"/>
</dbReference>
<dbReference type="InterPro" id="IPR029045">
    <property type="entry name" value="ClpP/crotonase-like_dom_sf"/>
</dbReference>
<dbReference type="Pfam" id="PF00378">
    <property type="entry name" value="ECH_1"/>
    <property type="match status" value="1"/>
</dbReference>
<proteinExistence type="inferred from homology"/>
<reference evidence="4" key="1">
    <citation type="submission" date="2022-03" db="EMBL/GenBank/DDBJ databases">
        <title>Genome Identification and Characterization of new species Bdellovibrio reynosense LBG001 sp. nov. from a Mexico soil sample.</title>
        <authorList>
            <person name="Camilli A."/>
            <person name="Ajao Y."/>
            <person name="Guo X."/>
        </authorList>
    </citation>
    <scope>NUCLEOTIDE SEQUENCE</scope>
    <source>
        <strain evidence="4">LBG001</strain>
    </source>
</reference>
<dbReference type="EMBL" id="CP093442">
    <property type="protein sequence ID" value="UOF02123.1"/>
    <property type="molecule type" value="Genomic_DNA"/>
</dbReference>
<dbReference type="PANTHER" id="PTHR11941:SF54">
    <property type="entry name" value="ENOYL-COA HYDRATASE, MITOCHONDRIAL"/>
    <property type="match status" value="1"/>
</dbReference>
<gene>
    <name evidence="4" type="ORF">MNR06_04035</name>
</gene>
<dbReference type="InterPro" id="IPR018376">
    <property type="entry name" value="Enoyl-CoA_hyd/isom_CS"/>
</dbReference>
<dbReference type="InterPro" id="IPR014748">
    <property type="entry name" value="Enoyl-CoA_hydra_C"/>
</dbReference>
<dbReference type="PANTHER" id="PTHR11941">
    <property type="entry name" value="ENOYL-COA HYDRATASE-RELATED"/>
    <property type="match status" value="1"/>
</dbReference>
<evidence type="ECO:0000313" key="4">
    <source>
        <dbReference type="EMBL" id="UOF02123.1"/>
    </source>
</evidence>
<sequence>MSNNGYKTILLEQKTQGVWVLTVNRPEALNALNSTVLNEMGEALRQIGEMPYEDARALIITGSGEKAFVAGADIKEINELDEEKALTFAERGQSIFHELTLLKIPVIAAVNGFALGGGCELALGCDFIYASENAKFGLPEVSLGLIPGFGGTVRMARAIGQRRARELTYTGNMINASEALTMGLVNKVVPQADLISTVMKTVEAILSKAPIAVGSAKISINQAWDLDVEEAQKNEAKIFAELFTSDDVKEGTTAFIEKRKPQFKGQ</sequence>